<dbReference type="AlphaFoldDB" id="A0A7G8PV38"/>
<evidence type="ECO:0000313" key="1">
    <source>
        <dbReference type="EMBL" id="QNJ98204.1"/>
    </source>
</evidence>
<accession>A0A7G8PV38</accession>
<organism evidence="1 2">
    <name type="scientific">Constantimarinum furrinae</name>
    <dbReference type="NCBI Taxonomy" id="2562285"/>
    <lineage>
        <taxon>Bacteria</taxon>
        <taxon>Pseudomonadati</taxon>
        <taxon>Bacteroidota</taxon>
        <taxon>Flavobacteriia</taxon>
        <taxon>Flavobacteriales</taxon>
        <taxon>Flavobacteriaceae</taxon>
        <taxon>Altibacter/Constantimarinum group</taxon>
        <taxon>Constantimarinum</taxon>
    </lineage>
</organism>
<dbReference type="EMBL" id="CP052909">
    <property type="protein sequence ID" value="QNJ98204.1"/>
    <property type="molecule type" value="Genomic_DNA"/>
</dbReference>
<dbReference type="RefSeq" id="WP_186987816.1">
    <property type="nucleotide sequence ID" value="NZ_CP052909.1"/>
</dbReference>
<proteinExistence type="predicted"/>
<name>A0A7G8PV38_9FLAO</name>
<reference evidence="1 2" key="1">
    <citation type="submission" date="2020-04" db="EMBL/GenBank/DDBJ databases">
        <title>Genome sequence of Altibacter aquimarinus strain ALE3EI.</title>
        <authorList>
            <person name="Oh H.-M."/>
            <person name="Jang D."/>
        </authorList>
    </citation>
    <scope>NUCLEOTIDE SEQUENCE [LARGE SCALE GENOMIC DNA]</scope>
    <source>
        <strain evidence="1 2">ALE3EI</strain>
    </source>
</reference>
<dbReference type="Proteomes" id="UP000515514">
    <property type="component" value="Chromosome"/>
</dbReference>
<gene>
    <name evidence="1" type="ORF">ALE3EI_1652</name>
</gene>
<protein>
    <submittedName>
        <fullName evidence="1">Uncharacterized protein</fullName>
    </submittedName>
</protein>
<sequence>MKNQDQIVQEELRKLIKKSCAQPTTDNYNFQKSLLKFFFKAVDVTIDYDKSTISLWTSSSSRPLHDKLYQLKDAVSVKISYTNLEETLKGCLENGPAKSRFYKSLLYHYNNVEQEIANSAISA</sequence>
<dbReference type="KEGG" id="alti:ALE3EI_1652"/>
<evidence type="ECO:0000313" key="2">
    <source>
        <dbReference type="Proteomes" id="UP000515514"/>
    </source>
</evidence>
<keyword evidence="2" id="KW-1185">Reference proteome</keyword>